<dbReference type="EMBL" id="OBEG01000002">
    <property type="protein sequence ID" value="SNY81389.1"/>
    <property type="molecule type" value="Genomic_DNA"/>
</dbReference>
<keyword evidence="1" id="KW-0472">Membrane</keyword>
<dbReference type="RefSeq" id="WP_097245304.1">
    <property type="nucleotide sequence ID" value="NZ_JAMTCU010000010.1"/>
</dbReference>
<accession>A0A285L8V3</accession>
<gene>
    <name evidence="2" type="ORF">SAMN04244553_2983</name>
</gene>
<evidence type="ECO:0000313" key="2">
    <source>
        <dbReference type="EMBL" id="SNY81389.1"/>
    </source>
</evidence>
<keyword evidence="1" id="KW-1133">Transmembrane helix</keyword>
<dbReference type="AlphaFoldDB" id="A0A285L8V3"/>
<dbReference type="OrthoDB" id="4470785at2"/>
<evidence type="ECO:0000313" key="3">
    <source>
        <dbReference type="Proteomes" id="UP000219565"/>
    </source>
</evidence>
<proteinExistence type="predicted"/>
<dbReference type="STRING" id="1379680.GCA_001612615_05825"/>
<dbReference type="Proteomes" id="UP000219565">
    <property type="component" value="Unassembled WGS sequence"/>
</dbReference>
<evidence type="ECO:0000256" key="1">
    <source>
        <dbReference type="SAM" id="Phobius"/>
    </source>
</evidence>
<name>A0A285L8V3_9NOCA</name>
<organism evidence="2 3">
    <name type="scientific">Nocardia amikacinitolerans</name>
    <dbReference type="NCBI Taxonomy" id="756689"/>
    <lineage>
        <taxon>Bacteria</taxon>
        <taxon>Bacillati</taxon>
        <taxon>Actinomycetota</taxon>
        <taxon>Actinomycetes</taxon>
        <taxon>Mycobacteriales</taxon>
        <taxon>Nocardiaceae</taxon>
        <taxon>Nocardia</taxon>
    </lineage>
</organism>
<feature type="transmembrane region" description="Helical" evidence="1">
    <location>
        <begin position="12"/>
        <end position="37"/>
    </location>
</feature>
<feature type="transmembrane region" description="Helical" evidence="1">
    <location>
        <begin position="57"/>
        <end position="78"/>
    </location>
</feature>
<protein>
    <submittedName>
        <fullName evidence="2">Uncharacterized protein</fullName>
    </submittedName>
</protein>
<keyword evidence="1" id="KW-0812">Transmembrane</keyword>
<reference evidence="2 3" key="1">
    <citation type="submission" date="2017-09" db="EMBL/GenBank/DDBJ databases">
        <authorList>
            <person name="Ehlers B."/>
            <person name="Leendertz F.H."/>
        </authorList>
    </citation>
    <scope>NUCLEOTIDE SEQUENCE [LARGE SCALE GENOMIC DNA]</scope>
    <source>
        <strain evidence="2 3">DSM 45537</strain>
    </source>
</reference>
<keyword evidence="3" id="KW-1185">Reference proteome</keyword>
<sequence length="94" mass="9776">MHTLVTNLNSLWKVVAVSLVLGAGLPIVFAVGVRLWSAADTVDGEGGVARRNYPALAGAYACFALIVVAIVTGILYTAKAFLAAKFGIHLFGQS</sequence>